<dbReference type="EMBL" id="REGN01003707">
    <property type="protein sequence ID" value="RNA21232.1"/>
    <property type="molecule type" value="Genomic_DNA"/>
</dbReference>
<sequence length="98" mass="11492">MAYFLTNFCRYLYLAFKINIKFQRNTKKCYNFKVNYVLYHAYEKRLTSPLEFNILELLPGADFIPHHTVVSTLKKVISNLFGLLVSDEVVSSVIHVKI</sequence>
<name>A0A3M7RCB0_BRAPC</name>
<dbReference type="Proteomes" id="UP000276133">
    <property type="component" value="Unassembled WGS sequence"/>
</dbReference>
<evidence type="ECO:0000313" key="1">
    <source>
        <dbReference type="EMBL" id="RNA21232.1"/>
    </source>
</evidence>
<protein>
    <submittedName>
        <fullName evidence="1">Uncharacterized protein</fullName>
    </submittedName>
</protein>
<proteinExistence type="predicted"/>
<gene>
    <name evidence="1" type="ORF">BpHYR1_007634</name>
</gene>
<keyword evidence="2" id="KW-1185">Reference proteome</keyword>
<accession>A0A3M7RCB0</accession>
<dbReference type="AlphaFoldDB" id="A0A3M7RCB0"/>
<comment type="caution">
    <text evidence="1">The sequence shown here is derived from an EMBL/GenBank/DDBJ whole genome shotgun (WGS) entry which is preliminary data.</text>
</comment>
<evidence type="ECO:0000313" key="2">
    <source>
        <dbReference type="Proteomes" id="UP000276133"/>
    </source>
</evidence>
<organism evidence="1 2">
    <name type="scientific">Brachionus plicatilis</name>
    <name type="common">Marine rotifer</name>
    <name type="synonym">Brachionus muelleri</name>
    <dbReference type="NCBI Taxonomy" id="10195"/>
    <lineage>
        <taxon>Eukaryota</taxon>
        <taxon>Metazoa</taxon>
        <taxon>Spiralia</taxon>
        <taxon>Gnathifera</taxon>
        <taxon>Rotifera</taxon>
        <taxon>Eurotatoria</taxon>
        <taxon>Monogononta</taxon>
        <taxon>Pseudotrocha</taxon>
        <taxon>Ploima</taxon>
        <taxon>Brachionidae</taxon>
        <taxon>Brachionus</taxon>
    </lineage>
</organism>
<reference evidence="1 2" key="1">
    <citation type="journal article" date="2018" name="Sci. Rep.">
        <title>Genomic signatures of local adaptation to the degree of environmental predictability in rotifers.</title>
        <authorList>
            <person name="Franch-Gras L."/>
            <person name="Hahn C."/>
            <person name="Garcia-Roger E.M."/>
            <person name="Carmona M.J."/>
            <person name="Serra M."/>
            <person name="Gomez A."/>
        </authorList>
    </citation>
    <scope>NUCLEOTIDE SEQUENCE [LARGE SCALE GENOMIC DNA]</scope>
    <source>
        <strain evidence="1">HYR1</strain>
    </source>
</reference>